<evidence type="ECO:0000313" key="4">
    <source>
        <dbReference type="Proteomes" id="UP000720189"/>
    </source>
</evidence>
<feature type="domain" description="C2H2-type" evidence="2">
    <location>
        <begin position="21"/>
        <end position="42"/>
    </location>
</feature>
<evidence type="ECO:0000256" key="1">
    <source>
        <dbReference type="SAM" id="MobiDB-lite"/>
    </source>
</evidence>
<sequence>MSIKRISFFLQHLNNMTLEAFQCDVCFELITRNDVKVHLQKHQAQMLSLMSRLPDIASPDSPQTDEERVDGSQSPYRNNKRRSNPENKPGKTRRVQNTRSKLYQCSKCTHQSKRPHDYTRHYARHHDCNATCPQCNEFYAKTNEFLNKKHGCFQNPTPKLVELWDSVMRDVETEAGVSFKFRRQRHSFRPEPERPTIETTIQGSATELGIPLSEPDIGEMMESFIYEPQMEEFWNGPFAIAHSSL</sequence>
<comment type="caution">
    <text evidence="3">The sequence shown here is derived from an EMBL/GenBank/DDBJ whole genome shotgun (WGS) entry which is preliminary data.</text>
</comment>
<dbReference type="EMBL" id="JAGMUX010000022">
    <property type="protein sequence ID" value="KAH7230652.1"/>
    <property type="molecule type" value="Genomic_DNA"/>
</dbReference>
<protein>
    <recommendedName>
        <fullName evidence="2">C2H2-type domain-containing protein</fullName>
    </recommendedName>
</protein>
<evidence type="ECO:0000259" key="2">
    <source>
        <dbReference type="SMART" id="SM00355"/>
    </source>
</evidence>
<evidence type="ECO:0000313" key="3">
    <source>
        <dbReference type="EMBL" id="KAH7230652.1"/>
    </source>
</evidence>
<proteinExistence type="predicted"/>
<dbReference type="OrthoDB" id="10272374at2759"/>
<reference evidence="3" key="1">
    <citation type="journal article" date="2021" name="Nat. Commun.">
        <title>Genetic determinants of endophytism in the Arabidopsis root mycobiome.</title>
        <authorList>
            <person name="Mesny F."/>
            <person name="Miyauchi S."/>
            <person name="Thiergart T."/>
            <person name="Pickel B."/>
            <person name="Atanasova L."/>
            <person name="Karlsson M."/>
            <person name="Huettel B."/>
            <person name="Barry K.W."/>
            <person name="Haridas S."/>
            <person name="Chen C."/>
            <person name="Bauer D."/>
            <person name="Andreopoulos W."/>
            <person name="Pangilinan J."/>
            <person name="LaButti K."/>
            <person name="Riley R."/>
            <person name="Lipzen A."/>
            <person name="Clum A."/>
            <person name="Drula E."/>
            <person name="Henrissat B."/>
            <person name="Kohler A."/>
            <person name="Grigoriev I.V."/>
            <person name="Martin F.M."/>
            <person name="Hacquard S."/>
        </authorList>
    </citation>
    <scope>NUCLEOTIDE SEQUENCE</scope>
    <source>
        <strain evidence="3">MPI-CAGE-AT-0023</strain>
    </source>
</reference>
<organism evidence="3 4">
    <name type="scientific">Fusarium redolens</name>
    <dbReference type="NCBI Taxonomy" id="48865"/>
    <lineage>
        <taxon>Eukaryota</taxon>
        <taxon>Fungi</taxon>
        <taxon>Dikarya</taxon>
        <taxon>Ascomycota</taxon>
        <taxon>Pezizomycotina</taxon>
        <taxon>Sordariomycetes</taxon>
        <taxon>Hypocreomycetidae</taxon>
        <taxon>Hypocreales</taxon>
        <taxon>Nectriaceae</taxon>
        <taxon>Fusarium</taxon>
        <taxon>Fusarium redolens species complex</taxon>
    </lineage>
</organism>
<keyword evidence="4" id="KW-1185">Reference proteome</keyword>
<dbReference type="InterPro" id="IPR013087">
    <property type="entry name" value="Znf_C2H2_type"/>
</dbReference>
<dbReference type="GeneID" id="70215085"/>
<feature type="region of interest" description="Disordered" evidence="1">
    <location>
        <begin position="54"/>
        <end position="96"/>
    </location>
</feature>
<dbReference type="SMART" id="SM00355">
    <property type="entry name" value="ZnF_C2H2"/>
    <property type="match status" value="2"/>
</dbReference>
<feature type="domain" description="C2H2-type" evidence="2">
    <location>
        <begin position="103"/>
        <end position="125"/>
    </location>
</feature>
<accession>A0A9P9JMP0</accession>
<gene>
    <name evidence="3" type="ORF">BKA55DRAFT_205151</name>
</gene>
<dbReference type="Proteomes" id="UP000720189">
    <property type="component" value="Unassembled WGS sequence"/>
</dbReference>
<dbReference type="AlphaFoldDB" id="A0A9P9JMP0"/>
<dbReference type="RefSeq" id="XP_046043290.1">
    <property type="nucleotide sequence ID" value="XM_046185131.1"/>
</dbReference>
<name>A0A9P9JMP0_FUSRE</name>